<dbReference type="GeneID" id="93461429"/>
<name>A0A2U9Q0T5_MYCSE</name>
<evidence type="ECO:0000313" key="2">
    <source>
        <dbReference type="EMBL" id="AWT57666.1"/>
    </source>
</evidence>
<protein>
    <submittedName>
        <fullName evidence="2">Phosphatidylethanolamine-binding protein</fullName>
    </submittedName>
</protein>
<dbReference type="InterPro" id="IPR008914">
    <property type="entry name" value="PEBP"/>
</dbReference>
<reference evidence="2 3" key="1">
    <citation type="journal article" date="2013" name="Genome Announc.">
        <title>Draft genome sequence of MKD8, a conjugal recipient Mycobacterium smegmatis strain.</title>
        <authorList>
            <person name="Gray T.A."/>
            <person name="Palumbo M.J."/>
            <person name="Derbyshire K.M."/>
        </authorList>
    </citation>
    <scope>NUCLEOTIDE SEQUENCE [LARGE SCALE GENOMIC DNA]</scope>
    <source>
        <strain evidence="2 3">MKD8</strain>
    </source>
</reference>
<accession>A0A2U9Q0T5</accession>
<dbReference type="Proteomes" id="UP000011200">
    <property type="component" value="Chromosome"/>
</dbReference>
<dbReference type="Pfam" id="PF01161">
    <property type="entry name" value="PBP"/>
    <property type="match status" value="1"/>
</dbReference>
<dbReference type="InterPro" id="IPR005247">
    <property type="entry name" value="YbhB_YbcL/LppC-like"/>
</dbReference>
<gene>
    <name evidence="2" type="ORF">D806_067350</name>
</gene>
<comment type="similarity">
    <text evidence="1">Belongs to the UPF0098 family.</text>
</comment>
<evidence type="ECO:0000313" key="3">
    <source>
        <dbReference type="Proteomes" id="UP000011200"/>
    </source>
</evidence>
<dbReference type="AlphaFoldDB" id="A0A2U9Q0T5"/>
<organism evidence="2 3">
    <name type="scientific">Mycolicibacterium smegmatis (strain MKD8)</name>
    <name type="common">Mycobacterium smegmatis</name>
    <dbReference type="NCBI Taxonomy" id="1214915"/>
    <lineage>
        <taxon>Bacteria</taxon>
        <taxon>Bacillati</taxon>
        <taxon>Actinomycetota</taxon>
        <taxon>Actinomycetes</taxon>
        <taxon>Mycobacteriales</taxon>
        <taxon>Mycobacteriaceae</taxon>
        <taxon>Mycolicibacterium</taxon>
    </lineage>
</organism>
<dbReference type="EMBL" id="CP027541">
    <property type="protein sequence ID" value="AWT57666.1"/>
    <property type="molecule type" value="Genomic_DNA"/>
</dbReference>
<sequence length="179" mass="19222">MTTLGRLLRKARAGNHRSVLAGIGVPETIVVTSDAFDDGGSMPLKCAGRGVGDNQSPDLRWTGVPDGTAALVLIMEDDDVPLPRPLIHTIAILDPQRDHIDAGALQPTSADIRFLKTPLGRGYSGPRPIPGHGCHHYRFHLFALGSPVPATVETKGQLLHAIRRYVTARGTLTGVYERP</sequence>
<dbReference type="InterPro" id="IPR036610">
    <property type="entry name" value="PEBP-like_sf"/>
</dbReference>
<dbReference type="RefSeq" id="WP_003898275.1">
    <property type="nucleotide sequence ID" value="NZ_CP027541.1"/>
</dbReference>
<proteinExistence type="inferred from homology"/>
<dbReference type="SUPFAM" id="SSF49777">
    <property type="entry name" value="PEBP-like"/>
    <property type="match status" value="1"/>
</dbReference>
<dbReference type="CDD" id="cd00865">
    <property type="entry name" value="PEBP_bact_arch"/>
    <property type="match status" value="1"/>
</dbReference>
<dbReference type="Gene3D" id="3.90.280.10">
    <property type="entry name" value="PEBP-like"/>
    <property type="match status" value="1"/>
</dbReference>
<evidence type="ECO:0000256" key="1">
    <source>
        <dbReference type="ARBA" id="ARBA00007120"/>
    </source>
</evidence>
<reference evidence="3" key="2">
    <citation type="submission" date="2018-03" db="EMBL/GenBank/DDBJ databases">
        <authorList>
            <person name="Derbyshire K."/>
            <person name="Gray T.A."/>
            <person name="Champion M."/>
        </authorList>
    </citation>
    <scope>NUCLEOTIDE SEQUENCE [LARGE SCALE GENOMIC DNA]</scope>
    <source>
        <strain evidence="3">MKD8</strain>
    </source>
</reference>